<evidence type="ECO:0000259" key="9">
    <source>
        <dbReference type="Pfam" id="PF12696"/>
    </source>
</evidence>
<protein>
    <submittedName>
        <fullName evidence="10">Type IV secretory system conjugative DNA transfer family protein</fullName>
    </submittedName>
</protein>
<evidence type="ECO:0000256" key="7">
    <source>
        <dbReference type="SAM" id="MobiDB-lite"/>
    </source>
</evidence>
<dbReference type="Gene3D" id="3.40.50.300">
    <property type="entry name" value="P-loop containing nucleotide triphosphate hydrolases"/>
    <property type="match status" value="1"/>
</dbReference>
<keyword evidence="4 8" id="KW-0812">Transmembrane</keyword>
<keyword evidence="5 8" id="KW-1133">Transmembrane helix</keyword>
<dbReference type="EMBL" id="JAAXPG010000002">
    <property type="protein sequence ID" value="NKY96533.1"/>
    <property type="molecule type" value="Genomic_DNA"/>
</dbReference>
<evidence type="ECO:0000256" key="3">
    <source>
        <dbReference type="ARBA" id="ARBA00022475"/>
    </source>
</evidence>
<feature type="compositionally biased region" description="Basic and acidic residues" evidence="7">
    <location>
        <begin position="147"/>
        <end position="156"/>
    </location>
</feature>
<dbReference type="InterPro" id="IPR051539">
    <property type="entry name" value="T4SS-coupling_protein"/>
</dbReference>
<keyword evidence="11" id="KW-1185">Reference proteome</keyword>
<evidence type="ECO:0000256" key="5">
    <source>
        <dbReference type="ARBA" id="ARBA00022989"/>
    </source>
</evidence>
<dbReference type="RefSeq" id="WP_061080023.1">
    <property type="nucleotide sequence ID" value="NZ_JAAXPG010000002.1"/>
</dbReference>
<evidence type="ECO:0000256" key="1">
    <source>
        <dbReference type="ARBA" id="ARBA00004651"/>
    </source>
</evidence>
<evidence type="ECO:0000256" key="2">
    <source>
        <dbReference type="ARBA" id="ARBA00008806"/>
    </source>
</evidence>
<comment type="caution">
    <text evidence="10">The sequence shown here is derived from an EMBL/GenBank/DDBJ whole genome shotgun (WGS) entry which is preliminary data.</text>
</comment>
<dbReference type="InterPro" id="IPR027417">
    <property type="entry name" value="P-loop_NTPase"/>
</dbReference>
<organism evidence="10 11">
    <name type="scientific">Nocardiopsis alborubida</name>
    <dbReference type="NCBI Taxonomy" id="146802"/>
    <lineage>
        <taxon>Bacteria</taxon>
        <taxon>Bacillati</taxon>
        <taxon>Actinomycetota</taxon>
        <taxon>Actinomycetes</taxon>
        <taxon>Streptosporangiales</taxon>
        <taxon>Nocardiopsidaceae</taxon>
        <taxon>Nocardiopsis</taxon>
    </lineage>
</organism>
<dbReference type="Pfam" id="PF02534">
    <property type="entry name" value="T4SS-DNA_transf"/>
    <property type="match status" value="1"/>
</dbReference>
<feature type="region of interest" description="Disordered" evidence="7">
    <location>
        <begin position="136"/>
        <end position="156"/>
    </location>
</feature>
<evidence type="ECO:0000256" key="6">
    <source>
        <dbReference type="ARBA" id="ARBA00023136"/>
    </source>
</evidence>
<dbReference type="PANTHER" id="PTHR37937:SF1">
    <property type="entry name" value="CONJUGATIVE TRANSFER: DNA TRANSPORT"/>
    <property type="match status" value="1"/>
</dbReference>
<dbReference type="Proteomes" id="UP000553209">
    <property type="component" value="Unassembled WGS sequence"/>
</dbReference>
<feature type="transmembrane region" description="Helical" evidence="8">
    <location>
        <begin position="78"/>
        <end position="95"/>
    </location>
</feature>
<keyword evidence="3" id="KW-1003">Cell membrane</keyword>
<evidence type="ECO:0000256" key="8">
    <source>
        <dbReference type="SAM" id="Phobius"/>
    </source>
</evidence>
<dbReference type="PANTHER" id="PTHR37937">
    <property type="entry name" value="CONJUGATIVE TRANSFER: DNA TRANSPORT"/>
    <property type="match status" value="1"/>
</dbReference>
<evidence type="ECO:0000313" key="11">
    <source>
        <dbReference type="Proteomes" id="UP000553209"/>
    </source>
</evidence>
<feature type="transmembrane region" description="Helical" evidence="8">
    <location>
        <begin position="51"/>
        <end position="72"/>
    </location>
</feature>
<dbReference type="GO" id="GO:0005886">
    <property type="term" value="C:plasma membrane"/>
    <property type="evidence" value="ECO:0007669"/>
    <property type="project" value="UniProtKB-SubCell"/>
</dbReference>
<name>A0A7X6RNH7_9ACTN</name>
<dbReference type="SUPFAM" id="SSF52540">
    <property type="entry name" value="P-loop containing nucleoside triphosphate hydrolases"/>
    <property type="match status" value="1"/>
</dbReference>
<evidence type="ECO:0000313" key="10">
    <source>
        <dbReference type="EMBL" id="NKY96533.1"/>
    </source>
</evidence>
<reference evidence="10 11" key="1">
    <citation type="submission" date="2020-04" db="EMBL/GenBank/DDBJ databases">
        <title>MicrobeNet Type strains.</title>
        <authorList>
            <person name="Nicholson A.C."/>
        </authorList>
    </citation>
    <scope>NUCLEOTIDE SEQUENCE [LARGE SCALE GENOMIC DNA]</scope>
    <source>
        <strain evidence="10 11">ATCC 23612</strain>
    </source>
</reference>
<gene>
    <name evidence="10" type="ORF">HGB44_02435</name>
</gene>
<comment type="subcellular location">
    <subcellularLocation>
        <location evidence="1">Cell membrane</location>
        <topology evidence="1">Multi-pass membrane protein</topology>
    </subcellularLocation>
</comment>
<keyword evidence="6 8" id="KW-0472">Membrane</keyword>
<feature type="domain" description="TraD/TraG TraM recognition site" evidence="9">
    <location>
        <begin position="901"/>
        <end position="1025"/>
    </location>
</feature>
<proteinExistence type="inferred from homology"/>
<sequence>MGLKAVRAKRPTASTWDKIRARRPDETLGNRDVHGDQQLDRSTLGTRRSRIPGFIGAAITGAAVFAAAWLLYSILATLFIGVSGALGAVSIGAPAEQPYYVKTQVSEGGKSVTCYKQTDQAGLPAPGGKCYGSAEEVPKPDWYQGESETRGTDEPARTTISAQLATVTGFKLFMTVGTGLIVALVISTLVTRRVSAENLMHNTDDINQHQNDQHIALPEEIMEKFDYFPDAGAHSAVQVSSVISHTMLKKKGLGSVDLIERAEADIIDEDGEILYYAGDPLEDADGNVMTRTVPLIDEDFGEALFEASGVPDVKGGDGKPLRKRFDTTAIPYNPDGKAQEKLGKYRTVADLIKNDWTFPDYEVQRPAGAYIVDTAPVNTMVLAITRGGKGQTIIEPTLDMWSREKRPSNMIINDPKGELLVKNYVPFVMRGFEPVQFNLINPVKTNIYNPLGMAADAAREGDSTKCAQYVENIGDVFFPVSGGEDPVWPKAAGNSFKRAAYGLIDVYMEEERELREFAMAADMPPEVLEQRLDEMWGKVTLYNCYQMFVQLTSKKMKNPEAELEKRVKKGEFDNDEEGLQAEQRRVEAQSPLWEGKPEQDMLTLYFNATAALPTNTVRTLIGNADNALRAMAGAEKMIASVYGIALTAMSFFSDPTISRLTSGRPSQTTDFGSLSFPRRMGVRFSQNYLKRDNLMREMLAKWSAYSDPMFSESLGKDFDHQDVVTPEGWARYYFEGKFPTDEAWVKLELVDAQKQMLVRTFYFHFKKSYQLSLNGRHFVKEQVTGEKIVKDGVIRELRPVREGGKADGTILSFEPSNTTYPQDKLNLADSVVPERVQGRARAIQQTMVRYSEKTKAVFLVTPPHLTKYAQIVLILIKQLVDLNFDKSYMTKSNQKPLYKTRFMLDELGNLSSDGEGIQSFQTMLSIGLGQEQQFTLILQTLQQLRDVYGDSVDKIVQGNTSNIIFLKSTDDSMLETLEKMSGKTHRVYRDSKQITQDMNKIIGGKTQGAVSYTMSAQEEPLIKFNDMYFIPERNSIVFRAGDAPVWNRNETILPMSWRLFENTIRHAGHDEYTLQTIPTLSTAVDFDVKLNQPDFKKLLDKRIAQAMWASEAKQQYQDAYGYEDIEIARLDPDLYADEVMEIIRGLAAKDEGLDPDAAVMMDPDDYEASIMIDDDQFIENVELAAEVHDLEADESRREERIYAEGLVSKEMLVHRNGVAKLKTLDVPLAEAYKHVMLEMQHDDEHFSVGGDGELRSADGSVAYISPVRSATYSDAAQRINRHLDGEGSRAFAEQELTEEDLRSLATVKIHAAFYQYLASLESWEVLAEGEFDRAMAVEMRQETHRA</sequence>
<feature type="transmembrane region" description="Helical" evidence="8">
    <location>
        <begin position="172"/>
        <end position="190"/>
    </location>
</feature>
<dbReference type="CDD" id="cd01127">
    <property type="entry name" value="TrwB_TraG_TraD_VirD4"/>
    <property type="match status" value="2"/>
</dbReference>
<comment type="similarity">
    <text evidence="2">Belongs to the VirD4/TraG family.</text>
</comment>
<evidence type="ECO:0000256" key="4">
    <source>
        <dbReference type="ARBA" id="ARBA00022692"/>
    </source>
</evidence>
<dbReference type="Pfam" id="PF12696">
    <property type="entry name" value="TraG-D_C"/>
    <property type="match status" value="1"/>
</dbReference>
<dbReference type="InterPro" id="IPR032689">
    <property type="entry name" value="TraG-D_C"/>
</dbReference>
<dbReference type="InterPro" id="IPR003688">
    <property type="entry name" value="TraG/VirD4"/>
</dbReference>
<accession>A0A7X6RNH7</accession>